<comment type="caution">
    <text evidence="2">The sequence shown here is derived from an EMBL/GenBank/DDBJ whole genome shotgun (WGS) entry which is preliminary data.</text>
</comment>
<dbReference type="Proteomes" id="UP000886998">
    <property type="component" value="Unassembled WGS sequence"/>
</dbReference>
<sequence length="125" mass="14021">MKFFTPTQVPQNQRTTRSYRLCRVSSKTSSKRRTEPESFGNSPDIHNTKLNSTGFKTPLKVKLTSTDVWEDHLTSLDAEDGSLWGTAKEFRRKANPISTLNSPTGTALGDTNKTELIPQSLESQF</sequence>
<protein>
    <submittedName>
        <fullName evidence="2">Uncharacterized protein</fullName>
    </submittedName>
</protein>
<gene>
    <name evidence="2" type="ORF">TNIN_379981</name>
</gene>
<feature type="compositionally biased region" description="Polar residues" evidence="1">
    <location>
        <begin position="1"/>
        <end position="18"/>
    </location>
</feature>
<evidence type="ECO:0000313" key="3">
    <source>
        <dbReference type="Proteomes" id="UP000886998"/>
    </source>
</evidence>
<proteinExistence type="predicted"/>
<dbReference type="OrthoDB" id="410155at2759"/>
<keyword evidence="3" id="KW-1185">Reference proteome</keyword>
<organism evidence="2 3">
    <name type="scientific">Trichonephila inaurata madagascariensis</name>
    <dbReference type="NCBI Taxonomy" id="2747483"/>
    <lineage>
        <taxon>Eukaryota</taxon>
        <taxon>Metazoa</taxon>
        <taxon>Ecdysozoa</taxon>
        <taxon>Arthropoda</taxon>
        <taxon>Chelicerata</taxon>
        <taxon>Arachnida</taxon>
        <taxon>Araneae</taxon>
        <taxon>Araneomorphae</taxon>
        <taxon>Entelegynae</taxon>
        <taxon>Araneoidea</taxon>
        <taxon>Nephilidae</taxon>
        <taxon>Trichonephila</taxon>
        <taxon>Trichonephila inaurata</taxon>
    </lineage>
</organism>
<feature type="compositionally biased region" description="Polar residues" evidence="1">
    <location>
        <begin position="39"/>
        <end position="53"/>
    </location>
</feature>
<name>A0A8X7C7F5_9ARAC</name>
<reference evidence="2" key="1">
    <citation type="submission" date="2020-08" db="EMBL/GenBank/DDBJ databases">
        <title>Multicomponent nature underlies the extraordinary mechanical properties of spider dragline silk.</title>
        <authorList>
            <person name="Kono N."/>
            <person name="Nakamura H."/>
            <person name="Mori M."/>
            <person name="Yoshida Y."/>
            <person name="Ohtoshi R."/>
            <person name="Malay A.D."/>
            <person name="Moran D.A.P."/>
            <person name="Tomita M."/>
            <person name="Numata K."/>
            <person name="Arakawa K."/>
        </authorList>
    </citation>
    <scope>NUCLEOTIDE SEQUENCE</scope>
</reference>
<evidence type="ECO:0000313" key="2">
    <source>
        <dbReference type="EMBL" id="GFY60421.1"/>
    </source>
</evidence>
<dbReference type="EMBL" id="BMAV01013148">
    <property type="protein sequence ID" value="GFY60421.1"/>
    <property type="molecule type" value="Genomic_DNA"/>
</dbReference>
<evidence type="ECO:0000256" key="1">
    <source>
        <dbReference type="SAM" id="MobiDB-lite"/>
    </source>
</evidence>
<feature type="region of interest" description="Disordered" evidence="1">
    <location>
        <begin position="1"/>
        <end position="53"/>
    </location>
</feature>
<feature type="compositionally biased region" description="Polar residues" evidence="1">
    <location>
        <begin position="96"/>
        <end position="111"/>
    </location>
</feature>
<feature type="region of interest" description="Disordered" evidence="1">
    <location>
        <begin position="95"/>
        <end position="125"/>
    </location>
</feature>
<accession>A0A8X7C7F5</accession>
<dbReference type="AlphaFoldDB" id="A0A8X7C7F5"/>